<evidence type="ECO:0000256" key="1">
    <source>
        <dbReference type="SAM" id="MobiDB-lite"/>
    </source>
</evidence>
<dbReference type="OrthoDB" id="1658288at2759"/>
<dbReference type="EMBL" id="KZ806158">
    <property type="protein sequence ID" value="PVH90677.1"/>
    <property type="molecule type" value="Genomic_DNA"/>
</dbReference>
<feature type="non-terminal residue" evidence="2">
    <location>
        <position position="1"/>
    </location>
</feature>
<evidence type="ECO:0000313" key="3">
    <source>
        <dbReference type="Proteomes" id="UP000244855"/>
    </source>
</evidence>
<reference evidence="2 3" key="1">
    <citation type="journal article" date="2018" name="Sci. Rep.">
        <title>Comparative genomics provides insights into the lifestyle and reveals functional heterogeneity of dark septate endophytic fungi.</title>
        <authorList>
            <person name="Knapp D.G."/>
            <person name="Nemeth J.B."/>
            <person name="Barry K."/>
            <person name="Hainaut M."/>
            <person name="Henrissat B."/>
            <person name="Johnson J."/>
            <person name="Kuo A."/>
            <person name="Lim J.H.P."/>
            <person name="Lipzen A."/>
            <person name="Nolan M."/>
            <person name="Ohm R.A."/>
            <person name="Tamas L."/>
            <person name="Grigoriev I.V."/>
            <person name="Spatafora J.W."/>
            <person name="Nagy L.G."/>
            <person name="Kovacs G.M."/>
        </authorList>
    </citation>
    <scope>NUCLEOTIDE SEQUENCE [LARGE SCALE GENOMIC DNA]</scope>
    <source>
        <strain evidence="2 3">DSE2036</strain>
    </source>
</reference>
<name>A0A2V1CY58_9PLEO</name>
<dbReference type="Gene3D" id="1.25.40.10">
    <property type="entry name" value="Tetratricopeptide repeat domain"/>
    <property type="match status" value="1"/>
</dbReference>
<dbReference type="Proteomes" id="UP000244855">
    <property type="component" value="Unassembled WGS sequence"/>
</dbReference>
<evidence type="ECO:0008006" key="4">
    <source>
        <dbReference type="Google" id="ProtNLM"/>
    </source>
</evidence>
<feature type="compositionally biased region" description="Basic and acidic residues" evidence="1">
    <location>
        <begin position="48"/>
        <end position="67"/>
    </location>
</feature>
<protein>
    <recommendedName>
        <fullName evidence="4">Kinesin light chain</fullName>
    </recommendedName>
</protein>
<sequence>LLLRGEHKAAELVHRMSVEAREKALGPEHSGTLLSAKNLGSVLSNQGKYEEAEAMHRRGPEGSEKVLGEVHPDTLTSMASPASILWSQRQWNEAEDWCFGRAQARRREETASQRAYGESSGLY</sequence>
<dbReference type="PANTHER" id="PTHR46082:SF6">
    <property type="entry name" value="AAA+ ATPASE DOMAIN-CONTAINING PROTEIN-RELATED"/>
    <property type="match status" value="1"/>
</dbReference>
<feature type="region of interest" description="Disordered" evidence="1">
    <location>
        <begin position="45"/>
        <end position="67"/>
    </location>
</feature>
<proteinExistence type="predicted"/>
<dbReference type="InterPro" id="IPR011990">
    <property type="entry name" value="TPR-like_helical_dom_sf"/>
</dbReference>
<dbReference type="SUPFAM" id="SSF48452">
    <property type="entry name" value="TPR-like"/>
    <property type="match status" value="1"/>
</dbReference>
<dbReference type="AlphaFoldDB" id="A0A2V1CY58"/>
<accession>A0A2V1CY58</accession>
<dbReference type="Pfam" id="PF13374">
    <property type="entry name" value="TPR_10"/>
    <property type="match status" value="2"/>
</dbReference>
<dbReference type="InterPro" id="IPR053137">
    <property type="entry name" value="NLR-like"/>
</dbReference>
<dbReference type="PANTHER" id="PTHR46082">
    <property type="entry name" value="ATP/GTP-BINDING PROTEIN-RELATED"/>
    <property type="match status" value="1"/>
</dbReference>
<evidence type="ECO:0000313" key="2">
    <source>
        <dbReference type="EMBL" id="PVH90677.1"/>
    </source>
</evidence>
<gene>
    <name evidence="2" type="ORF">DM02DRAFT_547334</name>
</gene>
<keyword evidence="3" id="KW-1185">Reference proteome</keyword>
<feature type="region of interest" description="Disordered" evidence="1">
    <location>
        <begin position="104"/>
        <end position="123"/>
    </location>
</feature>
<dbReference type="STRING" id="97972.A0A2V1CY58"/>
<organism evidence="2 3">
    <name type="scientific">Periconia macrospinosa</name>
    <dbReference type="NCBI Taxonomy" id="97972"/>
    <lineage>
        <taxon>Eukaryota</taxon>
        <taxon>Fungi</taxon>
        <taxon>Dikarya</taxon>
        <taxon>Ascomycota</taxon>
        <taxon>Pezizomycotina</taxon>
        <taxon>Dothideomycetes</taxon>
        <taxon>Pleosporomycetidae</taxon>
        <taxon>Pleosporales</taxon>
        <taxon>Massarineae</taxon>
        <taxon>Periconiaceae</taxon>
        <taxon>Periconia</taxon>
    </lineage>
</organism>